<proteinExistence type="predicted"/>
<comment type="caution">
    <text evidence="3">The sequence shown here is derived from an EMBL/GenBank/DDBJ whole genome shotgun (WGS) entry which is preliminary data.</text>
</comment>
<dbReference type="CDD" id="cd02509">
    <property type="entry name" value="GDP-M1P_Guanylyltransferase"/>
    <property type="match status" value="1"/>
</dbReference>
<dbReference type="Gene3D" id="3.90.550.10">
    <property type="entry name" value="Spore Coat Polysaccharide Biosynthesis Protein SpsA, Chain A"/>
    <property type="match status" value="1"/>
</dbReference>
<feature type="domain" description="MannoseP isomerase/GMP-like beta-helix" evidence="2">
    <location>
        <begin position="300"/>
        <end position="354"/>
    </location>
</feature>
<dbReference type="InterPro" id="IPR054566">
    <property type="entry name" value="ManC/GMP-like_b-helix"/>
</dbReference>
<dbReference type="InterPro" id="IPR051161">
    <property type="entry name" value="Mannose-6P_isomerase_type2"/>
</dbReference>
<dbReference type="Pfam" id="PF22640">
    <property type="entry name" value="ManC_GMP_beta-helix"/>
    <property type="match status" value="1"/>
</dbReference>
<protein>
    <submittedName>
        <fullName evidence="3">Mannose-1-phosphate guanylyltransferase</fullName>
    </submittedName>
</protein>
<dbReference type="SUPFAM" id="SSF159283">
    <property type="entry name" value="Guanosine diphospho-D-mannose pyrophosphorylase/mannose-6-phosphate isomerase linker domain"/>
    <property type="match status" value="1"/>
</dbReference>
<dbReference type="InterPro" id="IPR049577">
    <property type="entry name" value="GMPP_N"/>
</dbReference>
<dbReference type="EMBL" id="LBOZ01000001">
    <property type="protein sequence ID" value="KKP48370.1"/>
    <property type="molecule type" value="Genomic_DNA"/>
</dbReference>
<dbReference type="Proteomes" id="UP000033995">
    <property type="component" value="Unassembled WGS sequence"/>
</dbReference>
<dbReference type="SUPFAM" id="SSF53448">
    <property type="entry name" value="Nucleotide-diphospho-sugar transferases"/>
    <property type="match status" value="1"/>
</dbReference>
<reference evidence="3 4" key="1">
    <citation type="journal article" date="2015" name="Nature">
        <title>rRNA introns, odd ribosomes, and small enigmatic genomes across a large radiation of phyla.</title>
        <authorList>
            <person name="Brown C.T."/>
            <person name="Hug L.A."/>
            <person name="Thomas B.C."/>
            <person name="Sharon I."/>
            <person name="Castelle C.J."/>
            <person name="Singh A."/>
            <person name="Wilkins M.J."/>
            <person name="Williams K.H."/>
            <person name="Banfield J.F."/>
        </authorList>
    </citation>
    <scope>NUCLEOTIDE SEQUENCE [LARGE SCALE GENOMIC DNA]</scope>
</reference>
<dbReference type="AlphaFoldDB" id="A0A0G0CAX4"/>
<name>A0A0G0CAX4_9BACT</name>
<dbReference type="GO" id="GO:0004475">
    <property type="term" value="F:mannose-1-phosphate guanylyltransferase (GTP) activity"/>
    <property type="evidence" value="ECO:0007669"/>
    <property type="project" value="InterPro"/>
</dbReference>
<dbReference type="PATRIC" id="fig|1618561.3.peg.165"/>
<accession>A0A0G0CAX4</accession>
<dbReference type="InterPro" id="IPR005835">
    <property type="entry name" value="NTP_transferase_dom"/>
</dbReference>
<evidence type="ECO:0000313" key="4">
    <source>
        <dbReference type="Proteomes" id="UP000033995"/>
    </source>
</evidence>
<evidence type="ECO:0000313" key="3">
    <source>
        <dbReference type="EMBL" id="KKP48370.1"/>
    </source>
</evidence>
<sequence length="363" mass="40942">MYALILAGGGGTRLWPKSLEKTPKQFLKLFNHKTLVEITGERLNKFLPWEKIFVVTTTKEYGDTIKELLPKVPEENILVEPERRDSAAAHALGATYILSKDSEAVIVNAASDHFVSPQLNYERTMFAASKYAFENGGLVSIGIKPLYPHTGMGHLKKGKHVDTSEGRYVFKLDKFVEKPPLETAQKYTESGDYFWNANHYVWRADKFLSEVKSYAKTLSIGMEEIAKNLGTVDEKKTVEKEYKKFEKISVDYAISEKSKDFYMIIADYSWTDIGDWNEVWKNLPQDVNGNVIITGDEKGGEVINIDTTDALIHSDGRLIAAIDVDNLIIVDTEEALLVCSKSHAQSVKKIVELLKAKNRIDLL</sequence>
<dbReference type="InterPro" id="IPR029044">
    <property type="entry name" value="Nucleotide-diphossugar_trans"/>
</dbReference>
<dbReference type="GO" id="GO:0009298">
    <property type="term" value="P:GDP-mannose biosynthetic process"/>
    <property type="evidence" value="ECO:0007669"/>
    <property type="project" value="TreeGrafter"/>
</dbReference>
<dbReference type="Pfam" id="PF00483">
    <property type="entry name" value="NTP_transferase"/>
    <property type="match status" value="1"/>
</dbReference>
<dbReference type="PANTHER" id="PTHR46390">
    <property type="entry name" value="MANNOSE-1-PHOSPHATE GUANYLYLTRANSFERASE"/>
    <property type="match status" value="1"/>
</dbReference>
<keyword evidence="3" id="KW-0808">Transferase</keyword>
<gene>
    <name evidence="3" type="ORF">UR38_C0001G0166</name>
</gene>
<organism evidence="3 4">
    <name type="scientific">Candidatus Woesebacteria bacterium GW2011_GWA2_33_28</name>
    <dbReference type="NCBI Taxonomy" id="1618561"/>
    <lineage>
        <taxon>Bacteria</taxon>
        <taxon>Candidatus Woeseibacteriota</taxon>
    </lineage>
</organism>
<evidence type="ECO:0000259" key="2">
    <source>
        <dbReference type="Pfam" id="PF22640"/>
    </source>
</evidence>
<feature type="domain" description="Nucleotidyl transferase" evidence="1">
    <location>
        <begin position="3"/>
        <end position="282"/>
    </location>
</feature>
<dbReference type="PANTHER" id="PTHR46390:SF1">
    <property type="entry name" value="MANNOSE-1-PHOSPHATE GUANYLYLTRANSFERASE"/>
    <property type="match status" value="1"/>
</dbReference>
<evidence type="ECO:0000259" key="1">
    <source>
        <dbReference type="Pfam" id="PF00483"/>
    </source>
</evidence>
<keyword evidence="3" id="KW-0548">Nucleotidyltransferase</keyword>